<dbReference type="EMBL" id="ML975295">
    <property type="protein sequence ID" value="KAF1834906.1"/>
    <property type="molecule type" value="Genomic_DNA"/>
</dbReference>
<proteinExistence type="predicted"/>
<dbReference type="AlphaFoldDB" id="A0A6A5KH20"/>
<evidence type="ECO:0000313" key="1">
    <source>
        <dbReference type="EMBL" id="KAF1834906.1"/>
    </source>
</evidence>
<dbReference type="Proteomes" id="UP000800040">
    <property type="component" value="Unassembled WGS sequence"/>
</dbReference>
<name>A0A6A5KH20_9PLEO</name>
<protein>
    <submittedName>
        <fullName evidence="1">Uncharacterized protein</fullName>
    </submittedName>
</protein>
<sequence length="178" mass="19905">MREAASPGHHCYAFPNRVPLLWSITLHFRKRTTGVKARDARHLPNTQVAPLPGPGGREPPVLHQYPNHVQKHQASGRLSWGFCNVKRKEKEYPDMTCGYLRVAKLDWTTEVGLAQLTNNTAPEARHDTRCRIRAPDAFAALHNSGGESYMGKDWVCLMWAGQETPSGLECVTLPVSSH</sequence>
<evidence type="ECO:0000313" key="2">
    <source>
        <dbReference type="Proteomes" id="UP000800040"/>
    </source>
</evidence>
<gene>
    <name evidence="1" type="ORF">BDW02DRAFT_568595</name>
</gene>
<organism evidence="1 2">
    <name type="scientific">Decorospora gaudefroyi</name>
    <dbReference type="NCBI Taxonomy" id="184978"/>
    <lineage>
        <taxon>Eukaryota</taxon>
        <taxon>Fungi</taxon>
        <taxon>Dikarya</taxon>
        <taxon>Ascomycota</taxon>
        <taxon>Pezizomycotina</taxon>
        <taxon>Dothideomycetes</taxon>
        <taxon>Pleosporomycetidae</taxon>
        <taxon>Pleosporales</taxon>
        <taxon>Pleosporineae</taxon>
        <taxon>Pleosporaceae</taxon>
        <taxon>Decorospora</taxon>
    </lineage>
</organism>
<accession>A0A6A5KH20</accession>
<keyword evidence="2" id="KW-1185">Reference proteome</keyword>
<reference evidence="1" key="1">
    <citation type="submission" date="2020-01" db="EMBL/GenBank/DDBJ databases">
        <authorList>
            <consortium name="DOE Joint Genome Institute"/>
            <person name="Haridas S."/>
            <person name="Albert R."/>
            <person name="Binder M."/>
            <person name="Bloem J."/>
            <person name="Labutti K."/>
            <person name="Salamov A."/>
            <person name="Andreopoulos B."/>
            <person name="Baker S.E."/>
            <person name="Barry K."/>
            <person name="Bills G."/>
            <person name="Bluhm B.H."/>
            <person name="Cannon C."/>
            <person name="Castanera R."/>
            <person name="Culley D.E."/>
            <person name="Daum C."/>
            <person name="Ezra D."/>
            <person name="Gonzalez J.B."/>
            <person name="Henrissat B."/>
            <person name="Kuo A."/>
            <person name="Liang C."/>
            <person name="Lipzen A."/>
            <person name="Lutzoni F."/>
            <person name="Magnuson J."/>
            <person name="Mondo S."/>
            <person name="Nolan M."/>
            <person name="Ohm R."/>
            <person name="Pangilinan J."/>
            <person name="Park H.-J."/>
            <person name="Ramirez L."/>
            <person name="Alfaro M."/>
            <person name="Sun H."/>
            <person name="Tritt A."/>
            <person name="Yoshinaga Y."/>
            <person name="Zwiers L.-H."/>
            <person name="Turgeon B.G."/>
            <person name="Goodwin S.B."/>
            <person name="Spatafora J.W."/>
            <person name="Crous P.W."/>
            <person name="Grigoriev I.V."/>
        </authorList>
    </citation>
    <scope>NUCLEOTIDE SEQUENCE</scope>
    <source>
        <strain evidence="1">P77</strain>
    </source>
</reference>